<organism evidence="1 2">
    <name type="scientific">Rosa chinensis</name>
    <name type="common">China rose</name>
    <dbReference type="NCBI Taxonomy" id="74649"/>
    <lineage>
        <taxon>Eukaryota</taxon>
        <taxon>Viridiplantae</taxon>
        <taxon>Streptophyta</taxon>
        <taxon>Embryophyta</taxon>
        <taxon>Tracheophyta</taxon>
        <taxon>Spermatophyta</taxon>
        <taxon>Magnoliopsida</taxon>
        <taxon>eudicotyledons</taxon>
        <taxon>Gunneridae</taxon>
        <taxon>Pentapetalae</taxon>
        <taxon>rosids</taxon>
        <taxon>fabids</taxon>
        <taxon>Rosales</taxon>
        <taxon>Rosaceae</taxon>
        <taxon>Rosoideae</taxon>
        <taxon>Rosoideae incertae sedis</taxon>
        <taxon>Rosa</taxon>
    </lineage>
</organism>
<comment type="caution">
    <text evidence="1">The sequence shown here is derived from an EMBL/GenBank/DDBJ whole genome shotgun (WGS) entry which is preliminary data.</text>
</comment>
<keyword evidence="2" id="KW-1185">Reference proteome</keyword>
<dbReference type="EMBL" id="PDCK01000039">
    <property type="protein sequence ID" value="PRQ55210.1"/>
    <property type="molecule type" value="Genomic_DNA"/>
</dbReference>
<sequence length="120" mass="13899">MAAARVERGDLWKSNALSVQRWLREQFRVEVDRRFRHHPIFSDGYFASTVQRWLQRFRDFKRDSLPSSIANEVVGKEINAEEESATLRMVQAVAVPVIGNVCHVFMNGLNHVELLMSQDV</sequence>
<dbReference type="Gramene" id="PRQ55210">
    <property type="protein sequence ID" value="PRQ55210"/>
    <property type="gene ID" value="RchiOBHm_Chr1g0322081"/>
</dbReference>
<proteinExistence type="predicted"/>
<dbReference type="AlphaFoldDB" id="A0A2P6S932"/>
<dbReference type="STRING" id="74649.A0A2P6S932"/>
<protein>
    <submittedName>
        <fullName evidence="1">Uncharacterized protein</fullName>
    </submittedName>
</protein>
<name>A0A2P6S932_ROSCH</name>
<dbReference type="Proteomes" id="UP000238479">
    <property type="component" value="Chromosome 1"/>
</dbReference>
<accession>A0A2P6S932</accession>
<reference evidence="1 2" key="1">
    <citation type="journal article" date="2018" name="Nat. Genet.">
        <title>The Rosa genome provides new insights in the design of modern roses.</title>
        <authorList>
            <person name="Bendahmane M."/>
        </authorList>
    </citation>
    <scope>NUCLEOTIDE SEQUENCE [LARGE SCALE GENOMIC DNA]</scope>
    <source>
        <strain evidence="2">cv. Old Blush</strain>
    </source>
</reference>
<evidence type="ECO:0000313" key="1">
    <source>
        <dbReference type="EMBL" id="PRQ55210.1"/>
    </source>
</evidence>
<gene>
    <name evidence="1" type="ORF">RchiOBHm_Chr1g0322081</name>
</gene>
<evidence type="ECO:0000313" key="2">
    <source>
        <dbReference type="Proteomes" id="UP000238479"/>
    </source>
</evidence>